<evidence type="ECO:0000313" key="2">
    <source>
        <dbReference type="EMBL" id="HDN84392.1"/>
    </source>
</evidence>
<dbReference type="SUPFAM" id="SSF51658">
    <property type="entry name" value="Xylose isomerase-like"/>
    <property type="match status" value="1"/>
</dbReference>
<dbReference type="PANTHER" id="PTHR12110">
    <property type="entry name" value="HYDROXYPYRUVATE ISOMERASE"/>
    <property type="match status" value="1"/>
</dbReference>
<dbReference type="EMBL" id="DRBC01000082">
    <property type="protein sequence ID" value="HDN84392.1"/>
    <property type="molecule type" value="Genomic_DNA"/>
</dbReference>
<accession>A0A7V0QRH5</accession>
<proteinExistence type="predicted"/>
<dbReference type="Pfam" id="PF01261">
    <property type="entry name" value="AP_endonuc_2"/>
    <property type="match status" value="1"/>
</dbReference>
<keyword evidence="2" id="KW-0413">Isomerase</keyword>
<dbReference type="InterPro" id="IPR013022">
    <property type="entry name" value="Xyl_isomerase-like_TIM-brl"/>
</dbReference>
<evidence type="ECO:0000259" key="1">
    <source>
        <dbReference type="Pfam" id="PF01261"/>
    </source>
</evidence>
<sequence>MKKGISYWSFPGVLSGKPEFELKKCMELAKDAGFDGIELALEEKGEINLNSSCQDIIRIAEMAKEVGIELSSLASGLLWNYSLTSSDTKIREKAKGIVKRALEFASYLEVDTILVIPGAVDVFFNPQAEVVPYDVAYERSLDALRECALTAEEYKIAIGIENVWNKFLLSPLELRDFVDKIGSDYLGVYFDVGNTLLTGYPEQWIRILNKRIKKVHIKDFRSSVGNVNGFVDLLEGDVNWREVMKAFKDIGYDDYLTAEILPPYSQHPKALLYNTSKSMDFILEKI</sequence>
<dbReference type="InterPro" id="IPR036237">
    <property type="entry name" value="Xyl_isomerase-like_sf"/>
</dbReference>
<dbReference type="Gene3D" id="3.20.20.150">
    <property type="entry name" value="Divalent-metal-dependent TIM barrel enzymes"/>
    <property type="match status" value="1"/>
</dbReference>
<protein>
    <submittedName>
        <fullName evidence="2">Sugar phosphate isomerase/epimerase</fullName>
    </submittedName>
</protein>
<gene>
    <name evidence="2" type="ORF">ENG47_01370</name>
</gene>
<dbReference type="Proteomes" id="UP000885660">
    <property type="component" value="Unassembled WGS sequence"/>
</dbReference>
<name>A0A7V0QRH5_UNCAE</name>
<dbReference type="GO" id="GO:0016853">
    <property type="term" value="F:isomerase activity"/>
    <property type="evidence" value="ECO:0007669"/>
    <property type="project" value="UniProtKB-KW"/>
</dbReference>
<reference evidence="2" key="1">
    <citation type="journal article" date="2020" name="mSystems">
        <title>Genome- and Community-Level Interaction Insights into Carbon Utilization and Element Cycling Functions of Hydrothermarchaeota in Hydrothermal Sediment.</title>
        <authorList>
            <person name="Zhou Z."/>
            <person name="Liu Y."/>
            <person name="Xu W."/>
            <person name="Pan J."/>
            <person name="Luo Z.H."/>
            <person name="Li M."/>
        </authorList>
    </citation>
    <scope>NUCLEOTIDE SEQUENCE [LARGE SCALE GENOMIC DNA]</scope>
    <source>
        <strain evidence="2">HyVt-219</strain>
    </source>
</reference>
<comment type="caution">
    <text evidence="2">The sequence shown here is derived from an EMBL/GenBank/DDBJ whole genome shotgun (WGS) entry which is preliminary data.</text>
</comment>
<feature type="domain" description="Xylose isomerase-like TIM barrel" evidence="1">
    <location>
        <begin position="27"/>
        <end position="262"/>
    </location>
</feature>
<dbReference type="AlphaFoldDB" id="A0A7V0QRH5"/>
<dbReference type="InterPro" id="IPR050312">
    <property type="entry name" value="IolE/XylAMocC-like"/>
</dbReference>
<organism evidence="2">
    <name type="scientific">Aerophobetes bacterium</name>
    <dbReference type="NCBI Taxonomy" id="2030807"/>
    <lineage>
        <taxon>Bacteria</taxon>
        <taxon>Candidatus Aerophobota</taxon>
    </lineage>
</organism>